<reference evidence="1 2" key="2">
    <citation type="journal article" date="2000" name="Proc. Natl. Acad. Sci. U.S.A.">
        <title>Archaeal adaptation to higher temperatures revealed by genomic sequence of Thermoplasma volcanium.</title>
        <authorList>
            <person name="Kawashima T."/>
            <person name="Amano N."/>
            <person name="Koike H."/>
            <person name="Makino S."/>
            <person name="Higuchi S."/>
            <person name="Kawashima-Ohya Y."/>
            <person name="Watanabe K."/>
            <person name="Yamazaki M."/>
            <person name="Kanehori K."/>
            <person name="Kawamoto T."/>
            <person name="Nunoshiba T."/>
            <person name="Yamamoto Y."/>
            <person name="Aramaki H."/>
            <person name="Makino K."/>
            <person name="Suzuki M."/>
        </authorList>
    </citation>
    <scope>NUCLEOTIDE SEQUENCE [LARGE SCALE GENOMIC DNA]</scope>
    <source>
        <strain evidence="2">ATCC 51530 / DSM 4299 / JCM 9571 / NBRC 15438 / GSS1</strain>
    </source>
</reference>
<accession>Q97BT8</accession>
<dbReference type="Pfam" id="PF00378">
    <property type="entry name" value="ECH_1"/>
    <property type="match status" value="1"/>
</dbReference>
<gene>
    <name evidence="1" type="ORF">TVG0357199</name>
</gene>
<dbReference type="PhylomeDB" id="Q97BT8"/>
<dbReference type="PANTHER" id="PTHR11941">
    <property type="entry name" value="ENOYL-COA HYDRATASE-RELATED"/>
    <property type="match status" value="1"/>
</dbReference>
<dbReference type="PANTHER" id="PTHR11941:SF54">
    <property type="entry name" value="ENOYL-COA HYDRATASE, MITOCHONDRIAL"/>
    <property type="match status" value="1"/>
</dbReference>
<dbReference type="STRING" id="273116.gene:9381144"/>
<organism evidence="1 2">
    <name type="scientific">Thermoplasma volcanium (strain ATCC 51530 / DSM 4299 / JCM 9571 / NBRC 15438 / GSS1)</name>
    <dbReference type="NCBI Taxonomy" id="273116"/>
    <lineage>
        <taxon>Archaea</taxon>
        <taxon>Methanobacteriati</taxon>
        <taxon>Thermoplasmatota</taxon>
        <taxon>Thermoplasmata</taxon>
        <taxon>Thermoplasmatales</taxon>
        <taxon>Thermoplasmataceae</taxon>
        <taxon>Thermoplasma</taxon>
    </lineage>
</organism>
<dbReference type="HOGENOM" id="CLU_1212655_0_0_2"/>
<dbReference type="EMBL" id="BA000011">
    <property type="protein sequence ID" value="BAB59509.1"/>
    <property type="molecule type" value="Genomic_DNA"/>
</dbReference>
<dbReference type="CDD" id="cd06558">
    <property type="entry name" value="crotonase-like"/>
    <property type="match status" value="1"/>
</dbReference>
<dbReference type="InterPro" id="IPR029045">
    <property type="entry name" value="ClpP/crotonase-like_dom_sf"/>
</dbReference>
<dbReference type="SUPFAM" id="SSF52096">
    <property type="entry name" value="ClpP/crotonase"/>
    <property type="match status" value="1"/>
</dbReference>
<protein>
    <submittedName>
        <fullName evidence="1">3-hydroxbutyryl-CoA dehydratase</fullName>
    </submittedName>
</protein>
<dbReference type="PaxDb" id="273116-14324582"/>
<name>Q97BT8_THEVO</name>
<proteinExistence type="predicted"/>
<dbReference type="Gene3D" id="3.90.226.10">
    <property type="entry name" value="2-enoyl-CoA Hydratase, Chain A, domain 1"/>
    <property type="match status" value="1"/>
</dbReference>
<evidence type="ECO:0000313" key="2">
    <source>
        <dbReference type="Proteomes" id="UP000001017"/>
    </source>
</evidence>
<keyword evidence="2" id="KW-1185">Reference proteome</keyword>
<dbReference type="InterPro" id="IPR001753">
    <property type="entry name" value="Enoyl-CoA_hydra/iso"/>
</dbReference>
<reference evidence="1 2" key="1">
    <citation type="journal article" date="1999" name="Proc. Jpn. Acad.">
        <title>Determination of the complete genomic DNA sequence of Thermoplasma volvanium GSS1.</title>
        <authorList>
            <person name="Kawashima T."/>
            <person name="Yamamoto Y."/>
            <person name="Aramaki H."/>
            <person name="Nunoshiba T."/>
            <person name="Kawamoto T."/>
            <person name="Watanabe K."/>
            <person name="Yamazaki M."/>
            <person name="Kanehori K."/>
            <person name="Amano N."/>
            <person name="Ohya Y."/>
            <person name="Makino K."/>
            <person name="Suzuki M."/>
        </authorList>
    </citation>
    <scope>NUCLEOTIDE SEQUENCE [LARGE SCALE GENOMIC DNA]</scope>
    <source>
        <strain evidence="2">ATCC 51530 / DSM 4299 / JCM 9571 / NBRC 15438 / GSS1</strain>
    </source>
</reference>
<dbReference type="GO" id="GO:0003824">
    <property type="term" value="F:catalytic activity"/>
    <property type="evidence" value="ECO:0007669"/>
    <property type="project" value="UniProtKB-ARBA"/>
</dbReference>
<dbReference type="eggNOG" id="arCOG00239">
    <property type="taxonomic scope" value="Archaea"/>
</dbReference>
<dbReference type="Proteomes" id="UP000001017">
    <property type="component" value="Chromosome"/>
</dbReference>
<sequence length="228" mass="25545">MVIRMDNIRVRGYRDISFWQEDGIGLIVIKSDVNGIISRNCLDEMVSALGLASMDPNVKCVAFTGINKVFAKGMKPDGDDGRSLYELMQSSSSFLSMVYSLPKPIFSILNGDATNEGYEIALSSDLIISAEDANVGFNQEYQTILGGSFTAARFPLLAISKAQEAKNVDIVFKADSLLEDAKNYILKNFGNRMVQARRQKMYDISNKILLEKVWAYETYLMRSTERSR</sequence>
<evidence type="ECO:0000313" key="1">
    <source>
        <dbReference type="EMBL" id="BAB59509.1"/>
    </source>
</evidence>
<dbReference type="AlphaFoldDB" id="Q97BT8"/>
<dbReference type="KEGG" id="tvo:TVG0357199"/>
<dbReference type="GO" id="GO:0006635">
    <property type="term" value="P:fatty acid beta-oxidation"/>
    <property type="evidence" value="ECO:0007669"/>
    <property type="project" value="TreeGrafter"/>
</dbReference>